<dbReference type="Proteomes" id="UP000193553">
    <property type="component" value="Unassembled WGS sequence"/>
</dbReference>
<dbReference type="Pfam" id="PF02518">
    <property type="entry name" value="HATPase_c"/>
    <property type="match status" value="1"/>
</dbReference>
<comment type="caution">
    <text evidence="12">The sequence shown here is derived from an EMBL/GenBank/DDBJ whole genome shotgun (WGS) entry which is preliminary data.</text>
</comment>
<protein>
    <recommendedName>
        <fullName evidence="3">histidine kinase</fullName>
        <ecNumber evidence="3">2.7.13.3</ecNumber>
    </recommendedName>
</protein>
<evidence type="ECO:0000256" key="5">
    <source>
        <dbReference type="ARBA" id="ARBA00022679"/>
    </source>
</evidence>
<name>A0A1X3H1Z5_9BRAD</name>
<evidence type="ECO:0000256" key="6">
    <source>
        <dbReference type="ARBA" id="ARBA00022692"/>
    </source>
</evidence>
<dbReference type="InterPro" id="IPR004358">
    <property type="entry name" value="Sig_transdc_His_kin-like_C"/>
</dbReference>
<dbReference type="SMART" id="SM00387">
    <property type="entry name" value="HATPase_c"/>
    <property type="match status" value="1"/>
</dbReference>
<dbReference type="Pfam" id="PF08521">
    <property type="entry name" value="2CSK_N"/>
    <property type="match status" value="1"/>
</dbReference>
<evidence type="ECO:0000256" key="8">
    <source>
        <dbReference type="ARBA" id="ARBA00022989"/>
    </source>
</evidence>
<dbReference type="CDD" id="cd00075">
    <property type="entry name" value="HATPase"/>
    <property type="match status" value="1"/>
</dbReference>
<dbReference type="InterPro" id="IPR050428">
    <property type="entry name" value="TCS_sensor_his_kinase"/>
</dbReference>
<dbReference type="OrthoDB" id="8673316at2"/>
<dbReference type="EC" id="2.7.13.3" evidence="3"/>
<dbReference type="CDD" id="cd00082">
    <property type="entry name" value="HisKA"/>
    <property type="match status" value="1"/>
</dbReference>
<dbReference type="InterPro" id="IPR036890">
    <property type="entry name" value="HATPase_C_sf"/>
</dbReference>
<evidence type="ECO:0000256" key="7">
    <source>
        <dbReference type="ARBA" id="ARBA00022777"/>
    </source>
</evidence>
<dbReference type="PRINTS" id="PR00344">
    <property type="entry name" value="BCTRLSENSOR"/>
</dbReference>
<dbReference type="PANTHER" id="PTHR45436:SF1">
    <property type="entry name" value="SENSOR PROTEIN QSEC"/>
    <property type="match status" value="1"/>
</dbReference>
<dbReference type="GO" id="GO:0005886">
    <property type="term" value="C:plasma membrane"/>
    <property type="evidence" value="ECO:0007669"/>
    <property type="project" value="TreeGrafter"/>
</dbReference>
<evidence type="ECO:0000256" key="3">
    <source>
        <dbReference type="ARBA" id="ARBA00012438"/>
    </source>
</evidence>
<proteinExistence type="predicted"/>
<evidence type="ECO:0000259" key="11">
    <source>
        <dbReference type="PROSITE" id="PS50109"/>
    </source>
</evidence>
<dbReference type="Gene3D" id="3.30.565.10">
    <property type="entry name" value="Histidine kinase-like ATPase, C-terminal domain"/>
    <property type="match status" value="1"/>
</dbReference>
<dbReference type="GO" id="GO:0000155">
    <property type="term" value="F:phosphorelay sensor kinase activity"/>
    <property type="evidence" value="ECO:0007669"/>
    <property type="project" value="InterPro"/>
</dbReference>
<dbReference type="Pfam" id="PF00512">
    <property type="entry name" value="HisKA"/>
    <property type="match status" value="1"/>
</dbReference>
<keyword evidence="5" id="KW-0808">Transferase</keyword>
<keyword evidence="4" id="KW-0597">Phosphoprotein</keyword>
<evidence type="ECO:0000256" key="1">
    <source>
        <dbReference type="ARBA" id="ARBA00000085"/>
    </source>
</evidence>
<evidence type="ECO:0000256" key="10">
    <source>
        <dbReference type="SAM" id="Phobius"/>
    </source>
</evidence>
<dbReference type="SMART" id="SM00388">
    <property type="entry name" value="HisKA"/>
    <property type="match status" value="1"/>
</dbReference>
<evidence type="ECO:0000256" key="9">
    <source>
        <dbReference type="ARBA" id="ARBA00023136"/>
    </source>
</evidence>
<evidence type="ECO:0000256" key="2">
    <source>
        <dbReference type="ARBA" id="ARBA00004370"/>
    </source>
</evidence>
<dbReference type="InterPro" id="IPR005467">
    <property type="entry name" value="His_kinase_dom"/>
</dbReference>
<dbReference type="AlphaFoldDB" id="A0A1X3H1Z5"/>
<dbReference type="PANTHER" id="PTHR45436">
    <property type="entry name" value="SENSOR HISTIDINE KINASE YKOH"/>
    <property type="match status" value="1"/>
</dbReference>
<keyword evidence="8 10" id="KW-1133">Transmembrane helix</keyword>
<gene>
    <name evidence="12" type="ORF">BSZ18_25255</name>
</gene>
<dbReference type="InterPro" id="IPR003661">
    <property type="entry name" value="HisK_dim/P_dom"/>
</dbReference>
<dbReference type="SUPFAM" id="SSF55874">
    <property type="entry name" value="ATPase domain of HSP90 chaperone/DNA topoisomerase II/histidine kinase"/>
    <property type="match status" value="1"/>
</dbReference>
<comment type="subcellular location">
    <subcellularLocation>
        <location evidence="2">Membrane</location>
    </subcellularLocation>
</comment>
<keyword evidence="7 12" id="KW-0418">Kinase</keyword>
<dbReference type="SUPFAM" id="SSF47384">
    <property type="entry name" value="Homodimeric domain of signal transducing histidine kinase"/>
    <property type="match status" value="1"/>
</dbReference>
<comment type="catalytic activity">
    <reaction evidence="1">
        <text>ATP + protein L-histidine = ADP + protein N-phospho-L-histidine.</text>
        <dbReference type="EC" id="2.7.13.3"/>
    </reaction>
</comment>
<sequence>MIANWRPSLRRTLLTNLVAPAIVLAMVLGIGGMLLIQRVVQTVHDRLLDGSVLAIAERVGVEDGELTVDLPQVALGMLESQSHDSIYYSVTYLGELITGYKDLPLSGFDRLKAGETGHRDGAYRGKTVRIGAQARQVYGRPELVLVAVAETVQARRVVEREMLIGLAMLEAGLISLIACLGWYAVDRGLRPLGELKQEIDARGIQGGPNLSPLDLSRVPQEALAPALAVNSLLQRLDLAIGLVRRFTADASHQMRTPLAILRTHLDLVRRLGSETPAGQSALDEVDNAINRLERLLGQLVTLARADEQNIAQPAAENVDLNEVAFNVLSERAPQAFANDIDVQFDRSDCPAVIAGNTVLIGELLANLIDNAIRYNRPGGMVLVRAVVDATTARIEVEDTGPGIPEAHRARVFERFYRIPMANGPAGSGLGLAIVKALSDRLGAQIVLAPGPEGRGLRVSVSFPLAKRDGESSS</sequence>
<evidence type="ECO:0000313" key="12">
    <source>
        <dbReference type="EMBL" id="OSJ05486.1"/>
    </source>
</evidence>
<reference evidence="12 13" key="1">
    <citation type="submission" date="2017-03" db="EMBL/GenBank/DDBJ databases">
        <title>Whole genome sequences of fourteen strains of Bradyrhizobium canariense and one strain of Bradyrhizobium japonicum isolated from Lupinus (Papilionoideae: Genisteae) species in Algeria.</title>
        <authorList>
            <person name="Crovadore J."/>
            <person name="Chekireb D."/>
            <person name="Brachmann A."/>
            <person name="Chablais R."/>
            <person name="Cochard B."/>
            <person name="Lefort F."/>
        </authorList>
    </citation>
    <scope>NUCLEOTIDE SEQUENCE [LARGE SCALE GENOMIC DNA]</scope>
    <source>
        <strain evidence="12 13">UBMA195</strain>
    </source>
</reference>
<dbReference type="RefSeq" id="WP_085361113.1">
    <property type="nucleotide sequence ID" value="NZ_NAFD01000187.1"/>
</dbReference>
<feature type="transmembrane region" description="Helical" evidence="10">
    <location>
        <begin position="163"/>
        <end position="185"/>
    </location>
</feature>
<dbReference type="InterPro" id="IPR036097">
    <property type="entry name" value="HisK_dim/P_sf"/>
</dbReference>
<dbReference type="PROSITE" id="PS50109">
    <property type="entry name" value="HIS_KIN"/>
    <property type="match status" value="1"/>
</dbReference>
<dbReference type="Gene3D" id="1.10.287.130">
    <property type="match status" value="1"/>
</dbReference>
<feature type="transmembrane region" description="Helical" evidence="10">
    <location>
        <begin position="17"/>
        <end position="36"/>
    </location>
</feature>
<evidence type="ECO:0000256" key="4">
    <source>
        <dbReference type="ARBA" id="ARBA00022553"/>
    </source>
</evidence>
<dbReference type="EMBL" id="NAFI01000182">
    <property type="protein sequence ID" value="OSJ05486.1"/>
    <property type="molecule type" value="Genomic_DNA"/>
</dbReference>
<dbReference type="InterPro" id="IPR003594">
    <property type="entry name" value="HATPase_dom"/>
</dbReference>
<accession>A0A1X3H1Z5</accession>
<keyword evidence="9 10" id="KW-0472">Membrane</keyword>
<feature type="domain" description="Histidine kinase" evidence="11">
    <location>
        <begin position="249"/>
        <end position="466"/>
    </location>
</feature>
<evidence type="ECO:0000313" key="13">
    <source>
        <dbReference type="Proteomes" id="UP000193553"/>
    </source>
</evidence>
<keyword evidence="6 10" id="KW-0812">Transmembrane</keyword>
<dbReference type="InterPro" id="IPR013727">
    <property type="entry name" value="2CSK_N"/>
</dbReference>
<organism evidence="12 13">
    <name type="scientific">Bradyrhizobium canariense</name>
    <dbReference type="NCBI Taxonomy" id="255045"/>
    <lineage>
        <taxon>Bacteria</taxon>
        <taxon>Pseudomonadati</taxon>
        <taxon>Pseudomonadota</taxon>
        <taxon>Alphaproteobacteria</taxon>
        <taxon>Hyphomicrobiales</taxon>
        <taxon>Nitrobacteraceae</taxon>
        <taxon>Bradyrhizobium</taxon>
    </lineage>
</organism>